<proteinExistence type="predicted"/>
<evidence type="ECO:0000313" key="6">
    <source>
        <dbReference type="Proteomes" id="UP000275069"/>
    </source>
</evidence>
<dbReference type="EMBL" id="CP032624">
    <property type="protein sequence ID" value="AYG04368.1"/>
    <property type="molecule type" value="Genomic_DNA"/>
</dbReference>
<dbReference type="CDD" id="cd06170">
    <property type="entry name" value="LuxR_C_like"/>
    <property type="match status" value="1"/>
</dbReference>
<dbReference type="KEGG" id="gry:D7I44_13080"/>
<dbReference type="InterPro" id="IPR000792">
    <property type="entry name" value="Tscrpt_reg_LuxR_C"/>
</dbReference>
<dbReference type="Gene3D" id="1.10.10.10">
    <property type="entry name" value="Winged helix-like DNA-binding domain superfamily/Winged helix DNA-binding domain"/>
    <property type="match status" value="1"/>
</dbReference>
<dbReference type="Pfam" id="PF00196">
    <property type="entry name" value="GerE"/>
    <property type="match status" value="1"/>
</dbReference>
<dbReference type="PANTHER" id="PTHR44688">
    <property type="entry name" value="DNA-BINDING TRANSCRIPTIONAL ACTIVATOR DEVR_DOSR"/>
    <property type="match status" value="1"/>
</dbReference>
<accession>A0A387BNT5</accession>
<name>A0A387BNT5_9MICO</name>
<dbReference type="PRINTS" id="PR00038">
    <property type="entry name" value="HTHLUXR"/>
</dbReference>
<keyword evidence="3" id="KW-0804">Transcription</keyword>
<keyword evidence="1" id="KW-0805">Transcription regulation</keyword>
<gene>
    <name evidence="5" type="ORF">D7I44_13080</name>
</gene>
<dbReference type="Proteomes" id="UP000275069">
    <property type="component" value="Chromosome"/>
</dbReference>
<evidence type="ECO:0000259" key="4">
    <source>
        <dbReference type="PROSITE" id="PS50043"/>
    </source>
</evidence>
<dbReference type="OrthoDB" id="3197423at2"/>
<evidence type="ECO:0000313" key="5">
    <source>
        <dbReference type="EMBL" id="AYG04368.1"/>
    </source>
</evidence>
<evidence type="ECO:0000256" key="2">
    <source>
        <dbReference type="ARBA" id="ARBA00023125"/>
    </source>
</evidence>
<dbReference type="InterPro" id="IPR016032">
    <property type="entry name" value="Sig_transdc_resp-reg_C-effctor"/>
</dbReference>
<dbReference type="PROSITE" id="PS50043">
    <property type="entry name" value="HTH_LUXR_2"/>
    <property type="match status" value="1"/>
</dbReference>
<dbReference type="PANTHER" id="PTHR44688:SF16">
    <property type="entry name" value="DNA-BINDING TRANSCRIPTIONAL ACTIVATOR DEVR_DOSR"/>
    <property type="match status" value="1"/>
</dbReference>
<dbReference type="GO" id="GO:0003677">
    <property type="term" value="F:DNA binding"/>
    <property type="evidence" value="ECO:0007669"/>
    <property type="project" value="UniProtKB-KW"/>
</dbReference>
<sequence length="141" mass="15189">MARVIPLLAAITTLRAQTRPAPREGHSPLTRQEARILGFVAEGLTATQIGDALRISPLTVRKHLEHSYEKLGAHNRVQAVREAERLGILERARLVPQAAAQAAMEPAADVVEADDVDIDAMLAEPRLDGVESGNTRGVPHA</sequence>
<reference evidence="5 6" key="1">
    <citation type="submission" date="2018-09" db="EMBL/GenBank/DDBJ databases">
        <title>Genome sequencing of strain 2DFW10M-5.</title>
        <authorList>
            <person name="Heo J."/>
            <person name="Kim S.-J."/>
            <person name="Kwon S.-W."/>
        </authorList>
    </citation>
    <scope>NUCLEOTIDE SEQUENCE [LARGE SCALE GENOMIC DNA]</scope>
    <source>
        <strain evidence="5 6">2DFW10M-5</strain>
    </source>
</reference>
<evidence type="ECO:0000256" key="1">
    <source>
        <dbReference type="ARBA" id="ARBA00023015"/>
    </source>
</evidence>
<dbReference type="AlphaFoldDB" id="A0A387BNT5"/>
<dbReference type="InterPro" id="IPR036388">
    <property type="entry name" value="WH-like_DNA-bd_sf"/>
</dbReference>
<keyword evidence="6" id="KW-1185">Reference proteome</keyword>
<dbReference type="GO" id="GO:0006355">
    <property type="term" value="P:regulation of DNA-templated transcription"/>
    <property type="evidence" value="ECO:0007669"/>
    <property type="project" value="InterPro"/>
</dbReference>
<feature type="domain" description="HTH luxR-type" evidence="4">
    <location>
        <begin position="22"/>
        <end position="87"/>
    </location>
</feature>
<protein>
    <submittedName>
        <fullName evidence="5">LuxR family transcriptional regulator</fullName>
    </submittedName>
</protein>
<keyword evidence="2" id="KW-0238">DNA-binding</keyword>
<dbReference type="PROSITE" id="PS00622">
    <property type="entry name" value="HTH_LUXR_1"/>
    <property type="match status" value="1"/>
</dbReference>
<dbReference type="SUPFAM" id="SSF46894">
    <property type="entry name" value="C-terminal effector domain of the bipartite response regulators"/>
    <property type="match status" value="1"/>
</dbReference>
<dbReference type="SMART" id="SM00421">
    <property type="entry name" value="HTH_LUXR"/>
    <property type="match status" value="1"/>
</dbReference>
<organism evidence="5 6">
    <name type="scientific">Gryllotalpicola protaetiae</name>
    <dbReference type="NCBI Taxonomy" id="2419771"/>
    <lineage>
        <taxon>Bacteria</taxon>
        <taxon>Bacillati</taxon>
        <taxon>Actinomycetota</taxon>
        <taxon>Actinomycetes</taxon>
        <taxon>Micrococcales</taxon>
        <taxon>Microbacteriaceae</taxon>
        <taxon>Gryllotalpicola</taxon>
    </lineage>
</organism>
<evidence type="ECO:0000256" key="3">
    <source>
        <dbReference type="ARBA" id="ARBA00023163"/>
    </source>
</evidence>